<reference evidence="11 14" key="1">
    <citation type="journal article" date="2008" name="Science">
        <title>The Physcomitrella genome reveals evolutionary insights into the conquest of land by plants.</title>
        <authorList>
            <person name="Rensing S."/>
            <person name="Lang D."/>
            <person name="Zimmer A."/>
            <person name="Terry A."/>
            <person name="Salamov A."/>
            <person name="Shapiro H."/>
            <person name="Nishiyama T."/>
            <person name="Perroud P.-F."/>
            <person name="Lindquist E."/>
            <person name="Kamisugi Y."/>
            <person name="Tanahashi T."/>
            <person name="Sakakibara K."/>
            <person name="Fujita T."/>
            <person name="Oishi K."/>
            <person name="Shin-I T."/>
            <person name="Kuroki Y."/>
            <person name="Toyoda A."/>
            <person name="Suzuki Y."/>
            <person name="Hashimoto A."/>
            <person name="Yamaguchi K."/>
            <person name="Sugano A."/>
            <person name="Kohara Y."/>
            <person name="Fujiyama A."/>
            <person name="Anterola A."/>
            <person name="Aoki S."/>
            <person name="Ashton N."/>
            <person name="Barbazuk W.B."/>
            <person name="Barker E."/>
            <person name="Bennetzen J."/>
            <person name="Bezanilla M."/>
            <person name="Blankenship R."/>
            <person name="Cho S.H."/>
            <person name="Dutcher S."/>
            <person name="Estelle M."/>
            <person name="Fawcett J.A."/>
            <person name="Gundlach H."/>
            <person name="Hanada K."/>
            <person name="Heyl A."/>
            <person name="Hicks K.A."/>
            <person name="Hugh J."/>
            <person name="Lohr M."/>
            <person name="Mayer K."/>
            <person name="Melkozernov A."/>
            <person name="Murata T."/>
            <person name="Nelson D."/>
            <person name="Pils B."/>
            <person name="Prigge M."/>
            <person name="Reiss B."/>
            <person name="Renner T."/>
            <person name="Rombauts S."/>
            <person name="Rushton P."/>
            <person name="Sanderfoot A."/>
            <person name="Schween G."/>
            <person name="Shiu S.-H."/>
            <person name="Stueber K."/>
            <person name="Theodoulou F.L."/>
            <person name="Tu H."/>
            <person name="Van de Peer Y."/>
            <person name="Verrier P.J."/>
            <person name="Waters E."/>
            <person name="Wood A."/>
            <person name="Yang L."/>
            <person name="Cove D."/>
            <person name="Cuming A."/>
            <person name="Hasebe M."/>
            <person name="Lucas S."/>
            <person name="Mishler D.B."/>
            <person name="Reski R."/>
            <person name="Grigoriev I."/>
            <person name="Quatrano R.S."/>
            <person name="Boore J.L."/>
        </authorList>
    </citation>
    <scope>NUCLEOTIDE SEQUENCE [LARGE SCALE GENOMIC DNA]</scope>
    <source>
        <strain evidence="13 14">cv. Gransden 2004</strain>
    </source>
</reference>
<dbReference type="EnsemblPlants" id="Pp3c2_37020V3.1">
    <property type="protein sequence ID" value="Pp3c2_37020V3.1"/>
    <property type="gene ID" value="Pp3c2_37020"/>
</dbReference>
<dbReference type="GO" id="GO:0005794">
    <property type="term" value="C:Golgi apparatus"/>
    <property type="evidence" value="ECO:0000318"/>
    <property type="project" value="GO_Central"/>
</dbReference>
<reference evidence="12" key="3">
    <citation type="journal article" date="2019" name="New Phytol.">
        <title>Evolutionary origin of O-acetyltransferases responsible for glucomannan acetylation in land plants.</title>
        <authorList>
            <person name="Zhong R."/>
            <person name="Cui D."/>
            <person name="Ye Z.H."/>
        </authorList>
    </citation>
    <scope>NUCLEOTIDE SEQUENCE</scope>
</reference>
<evidence type="ECO:0000313" key="11">
    <source>
        <dbReference type="EMBL" id="PNR60939.1"/>
    </source>
</evidence>
<comment type="similarity">
    <text evidence="2">Belongs to the PC-esterase family. TBL subfamily.</text>
</comment>
<evidence type="ECO:0000259" key="9">
    <source>
        <dbReference type="Pfam" id="PF13839"/>
    </source>
</evidence>
<evidence type="ECO:0000256" key="5">
    <source>
        <dbReference type="ARBA" id="ARBA00022989"/>
    </source>
</evidence>
<dbReference type="PaxDb" id="3218-PP1S1_76V6.1"/>
<reference evidence="13" key="4">
    <citation type="submission" date="2020-12" db="UniProtKB">
        <authorList>
            <consortium name="EnsemblPlants"/>
        </authorList>
    </citation>
    <scope>IDENTIFICATION</scope>
</reference>
<feature type="domain" description="Trichome birefringence-like C-terminal" evidence="9">
    <location>
        <begin position="308"/>
        <end position="600"/>
    </location>
</feature>
<dbReference type="EMBL" id="ABEU02000002">
    <property type="protein sequence ID" value="PNR60939.1"/>
    <property type="molecule type" value="Genomic_DNA"/>
</dbReference>
<reference evidence="11 14" key="2">
    <citation type="journal article" date="2018" name="Plant J.">
        <title>The Physcomitrella patens chromosome-scale assembly reveals moss genome structure and evolution.</title>
        <authorList>
            <person name="Lang D."/>
            <person name="Ullrich K.K."/>
            <person name="Murat F."/>
            <person name="Fuchs J."/>
            <person name="Jenkins J."/>
            <person name="Haas F.B."/>
            <person name="Piednoel M."/>
            <person name="Gundlach H."/>
            <person name="Van Bel M."/>
            <person name="Meyberg R."/>
            <person name="Vives C."/>
            <person name="Morata J."/>
            <person name="Symeonidi A."/>
            <person name="Hiss M."/>
            <person name="Muchero W."/>
            <person name="Kamisugi Y."/>
            <person name="Saleh O."/>
            <person name="Blanc G."/>
            <person name="Decker E.L."/>
            <person name="van Gessel N."/>
            <person name="Grimwood J."/>
            <person name="Hayes R.D."/>
            <person name="Graham S.W."/>
            <person name="Gunter L.E."/>
            <person name="McDaniel S.F."/>
            <person name="Hoernstein S.N.W."/>
            <person name="Larsson A."/>
            <person name="Li F.W."/>
            <person name="Perroud P.F."/>
            <person name="Phillips J."/>
            <person name="Ranjan P."/>
            <person name="Rokshar D.S."/>
            <person name="Rothfels C.J."/>
            <person name="Schneider L."/>
            <person name="Shu S."/>
            <person name="Stevenson D.W."/>
            <person name="Thummler F."/>
            <person name="Tillich M."/>
            <person name="Villarreal Aguilar J.C."/>
            <person name="Widiez T."/>
            <person name="Wong G.K."/>
            <person name="Wymore A."/>
            <person name="Zhang Y."/>
            <person name="Zimmer A.D."/>
            <person name="Quatrano R.S."/>
            <person name="Mayer K.F.X."/>
            <person name="Goodstein D."/>
            <person name="Casacuberta J.M."/>
            <person name="Vandepoele K."/>
            <person name="Reski R."/>
            <person name="Cuming A.C."/>
            <person name="Tuskan G.A."/>
            <person name="Maumus F."/>
            <person name="Salse J."/>
            <person name="Schmutz J."/>
            <person name="Rensing S.A."/>
        </authorList>
    </citation>
    <scope>NUCLEOTIDE SEQUENCE [LARGE SCALE GENOMIC DNA]</scope>
    <source>
        <strain evidence="13 14">cv. Gransden 2004</strain>
    </source>
</reference>
<gene>
    <name evidence="13" type="primary">LOC112295148</name>
    <name evidence="11" type="ORF">PHYPA_003732</name>
</gene>
<feature type="compositionally biased region" description="Basic and acidic residues" evidence="7">
    <location>
        <begin position="167"/>
        <end position="180"/>
    </location>
</feature>
<dbReference type="PANTHER" id="PTHR32285">
    <property type="entry name" value="PROTEIN TRICHOME BIREFRINGENCE-LIKE 9-RELATED"/>
    <property type="match status" value="1"/>
</dbReference>
<evidence type="ECO:0000256" key="3">
    <source>
        <dbReference type="ARBA" id="ARBA00022692"/>
    </source>
</evidence>
<dbReference type="FunCoup" id="A0A2K1L4H6">
    <property type="interactions" value="691"/>
</dbReference>
<dbReference type="GeneID" id="112295148"/>
<dbReference type="Pfam" id="PF14416">
    <property type="entry name" value="PMR5N"/>
    <property type="match status" value="1"/>
</dbReference>
<dbReference type="EMBL" id="MK876270">
    <property type="protein sequence ID" value="QDE12524.1"/>
    <property type="molecule type" value="mRNA"/>
</dbReference>
<evidence type="ECO:0000259" key="10">
    <source>
        <dbReference type="Pfam" id="PF14416"/>
    </source>
</evidence>
<comment type="subcellular location">
    <subcellularLocation>
        <location evidence="1">Membrane</location>
        <topology evidence="1">Single-pass membrane protein</topology>
    </subcellularLocation>
</comment>
<keyword evidence="12" id="KW-0808">Transferase</keyword>
<dbReference type="Proteomes" id="UP000006727">
    <property type="component" value="Chromosome 2"/>
</dbReference>
<name>A0A2K1L4H6_PHYPA</name>
<dbReference type="Gramene" id="Pp3c2_37020V3.1">
    <property type="protein sequence ID" value="Pp3c2_37020V3.1"/>
    <property type="gene ID" value="Pp3c2_37020"/>
</dbReference>
<dbReference type="RefSeq" id="XP_024402140.1">
    <property type="nucleotide sequence ID" value="XM_024546372.2"/>
</dbReference>
<dbReference type="GO" id="GO:0016413">
    <property type="term" value="F:O-acetyltransferase activity"/>
    <property type="evidence" value="ECO:0000318"/>
    <property type="project" value="GO_Central"/>
</dbReference>
<dbReference type="EnsemblPlants" id="Pp3c2_37020V3.2">
    <property type="protein sequence ID" value="Pp3c2_37020V3.2"/>
    <property type="gene ID" value="Pp3c2_37020"/>
</dbReference>
<dbReference type="Gramene" id="Pp3c2_37020V3.2">
    <property type="protein sequence ID" value="Pp3c2_37020V3.2"/>
    <property type="gene ID" value="Pp3c2_37020"/>
</dbReference>
<feature type="transmembrane region" description="Helical" evidence="8">
    <location>
        <begin position="33"/>
        <end position="53"/>
    </location>
</feature>
<dbReference type="InterPro" id="IPR025846">
    <property type="entry name" value="TBL_N"/>
</dbReference>
<dbReference type="GO" id="GO:0016020">
    <property type="term" value="C:membrane"/>
    <property type="evidence" value="ECO:0007669"/>
    <property type="project" value="UniProtKB-SubCell"/>
</dbReference>
<dbReference type="RefSeq" id="XP_024402139.1">
    <property type="nucleotide sequence ID" value="XM_024546371.2"/>
</dbReference>
<dbReference type="InterPro" id="IPR029962">
    <property type="entry name" value="TBL"/>
</dbReference>
<evidence type="ECO:0000256" key="6">
    <source>
        <dbReference type="ARBA" id="ARBA00023136"/>
    </source>
</evidence>
<keyword evidence="4" id="KW-0735">Signal-anchor</keyword>
<evidence type="ECO:0000256" key="4">
    <source>
        <dbReference type="ARBA" id="ARBA00022968"/>
    </source>
</evidence>
<evidence type="ECO:0000256" key="8">
    <source>
        <dbReference type="SAM" id="Phobius"/>
    </source>
</evidence>
<keyword evidence="5 8" id="KW-1133">Transmembrane helix</keyword>
<accession>A0A2K1L4H6</accession>
<evidence type="ECO:0000313" key="12">
    <source>
        <dbReference type="EMBL" id="QDE12524.1"/>
    </source>
</evidence>
<feature type="region of interest" description="Disordered" evidence="7">
    <location>
        <begin position="1"/>
        <end position="23"/>
    </location>
</feature>
<dbReference type="AlphaFoldDB" id="A0A2K1L4H6"/>
<dbReference type="OrthoDB" id="630188at2759"/>
<organism evidence="11">
    <name type="scientific">Physcomitrium patens</name>
    <name type="common">Spreading-leaved earth moss</name>
    <name type="synonym">Physcomitrella patens</name>
    <dbReference type="NCBI Taxonomy" id="3218"/>
    <lineage>
        <taxon>Eukaryota</taxon>
        <taxon>Viridiplantae</taxon>
        <taxon>Streptophyta</taxon>
        <taxon>Embryophyta</taxon>
        <taxon>Bryophyta</taxon>
        <taxon>Bryophytina</taxon>
        <taxon>Bryopsida</taxon>
        <taxon>Funariidae</taxon>
        <taxon>Funariales</taxon>
        <taxon>Funariaceae</taxon>
        <taxon>Physcomitrium</taxon>
    </lineage>
</organism>
<feature type="region of interest" description="Disordered" evidence="7">
    <location>
        <begin position="97"/>
        <end position="142"/>
    </location>
</feature>
<keyword evidence="6 8" id="KW-0472">Membrane</keyword>
<dbReference type="Pfam" id="PF13839">
    <property type="entry name" value="PC-Esterase"/>
    <property type="match status" value="1"/>
</dbReference>
<keyword evidence="3 8" id="KW-0812">Transmembrane</keyword>
<feature type="region of interest" description="Disordered" evidence="7">
    <location>
        <begin position="163"/>
        <end position="196"/>
    </location>
</feature>
<evidence type="ECO:0000313" key="14">
    <source>
        <dbReference type="Proteomes" id="UP000006727"/>
    </source>
</evidence>
<feature type="compositionally biased region" description="Polar residues" evidence="7">
    <location>
        <begin position="1"/>
        <end position="10"/>
    </location>
</feature>
<keyword evidence="14" id="KW-1185">Reference proteome</keyword>
<evidence type="ECO:0000256" key="2">
    <source>
        <dbReference type="ARBA" id="ARBA00007727"/>
    </source>
</evidence>
<dbReference type="KEGG" id="ppp:112295148"/>
<dbReference type="PANTHER" id="PTHR32285:SF48">
    <property type="entry name" value="PROTEIN TRICHOME BIREFRINGENCE-LIKE 19"/>
    <property type="match status" value="1"/>
</dbReference>
<proteinExistence type="evidence at transcript level"/>
<protein>
    <submittedName>
        <fullName evidence="12">Mannan O-acetyltransferase 5</fullName>
    </submittedName>
</protein>
<dbReference type="OMA" id="WESSPRI"/>
<evidence type="ECO:0000313" key="13">
    <source>
        <dbReference type="EnsemblPlants" id="Pp3c2_37020V3.1"/>
    </source>
</evidence>
<feature type="domain" description="Trichome birefringence-like N-terminal" evidence="10">
    <location>
        <begin position="255"/>
        <end position="307"/>
    </location>
</feature>
<sequence>MGRGQQMSTHVENEEEEKIHTTHFRSTAWPRKLVCVVGLFVALFLFAIVRSYSSDTNPEVPLKITEFFEGQPAPDALHEGPFMEDVPYSTVIMVNQTDHEETEPESSNENSRFPTFDSSAGNKASAAGKEEAWAPNLETDNTNSKEFDIKSLKVSANDTSSYLKNVTGHEDNAPNNRDLEVPSESPSPAVTLFSERSDNVFKESYENFTKEAEAPVPTPSQTSQKENSERVIVLEETQAPSTSLNTSNSTASEGECDLALGKWIPYSRPPQYNSSTCKTIQGHQNCEKNGRPDTGYLYWKWKPDLCELPRIDPAKFLNAMRNRSIVFAGDSIARNQFQSLLCVLSQVEDPRRTFHTQDDKNNAYLFQSFNVSLGIYWSPYLVRMEDKSITWSDNSTDTVTHIYFDELDKNWLNAAVGADILHLSTGQWWYKRAMYFEGGKAIGCHAWPACFKQIGFAMPYEKALAYILKGSLSIPGYHGTTVYRSFGPEHFEHGDWNHGGKCNRTAPGGVPTSFLTGWMYNIQVKQFKKVAEELDEAAKGRLRVLRITGLAQIRADGHPNKYRSKDDKKFDSQNLNVVRNDCLHWCLPGPIDTWNDLLVESLRDIIFK</sequence>
<evidence type="ECO:0000256" key="1">
    <source>
        <dbReference type="ARBA" id="ARBA00004167"/>
    </source>
</evidence>
<feature type="region of interest" description="Disordered" evidence="7">
    <location>
        <begin position="208"/>
        <end position="228"/>
    </location>
</feature>
<evidence type="ECO:0000256" key="7">
    <source>
        <dbReference type="SAM" id="MobiDB-lite"/>
    </source>
</evidence>
<dbReference type="InterPro" id="IPR026057">
    <property type="entry name" value="TBL_C"/>
</dbReference>